<sequence>MHTTSTWVVSRAKLLLALASCDWNISVCTDSPAAAPASTVVVPRTPSRDCSPRLWSPHWSPFPRPRSLRRDLHLGRVHQLAARGCRRARCRVHRLRQDAAVGLLRLQQLQRHVPK</sequence>
<dbReference type="EMBL" id="ANIX01002217">
    <property type="protein sequence ID" value="ETP13819.1"/>
    <property type="molecule type" value="Genomic_DNA"/>
</dbReference>
<name>W2WW58_PHYNI</name>
<feature type="signal peptide" evidence="1">
    <location>
        <begin position="1"/>
        <end position="19"/>
    </location>
</feature>
<evidence type="ECO:0000256" key="1">
    <source>
        <dbReference type="SAM" id="SignalP"/>
    </source>
</evidence>
<accession>W2WW58</accession>
<feature type="chain" id="PRO_5004827745" description="Secreted protein" evidence="1">
    <location>
        <begin position="20"/>
        <end position="115"/>
    </location>
</feature>
<dbReference type="AlphaFoldDB" id="W2WW58"/>
<evidence type="ECO:0000313" key="2">
    <source>
        <dbReference type="EMBL" id="ETP13819.1"/>
    </source>
</evidence>
<keyword evidence="1" id="KW-0732">Signal</keyword>
<comment type="caution">
    <text evidence="2">The sequence shown here is derived from an EMBL/GenBank/DDBJ whole genome shotgun (WGS) entry which is preliminary data.</text>
</comment>
<organism evidence="2 3">
    <name type="scientific">Phytophthora nicotianae CJ01A1</name>
    <dbReference type="NCBI Taxonomy" id="1317063"/>
    <lineage>
        <taxon>Eukaryota</taxon>
        <taxon>Sar</taxon>
        <taxon>Stramenopiles</taxon>
        <taxon>Oomycota</taxon>
        <taxon>Peronosporomycetes</taxon>
        <taxon>Peronosporales</taxon>
        <taxon>Peronosporaceae</taxon>
        <taxon>Phytophthora</taxon>
    </lineage>
</organism>
<reference evidence="2 3" key="1">
    <citation type="submission" date="2013-11" db="EMBL/GenBank/DDBJ databases">
        <title>The Genome Sequence of Phytophthora parasitica CJ01A1.</title>
        <authorList>
            <consortium name="The Broad Institute Genomics Platform"/>
            <person name="Russ C."/>
            <person name="Tyler B."/>
            <person name="Panabieres F."/>
            <person name="Shan W."/>
            <person name="Tripathy S."/>
            <person name="Grunwald N."/>
            <person name="Machado M."/>
            <person name="Johnson C.S."/>
            <person name="Walker B."/>
            <person name="Young S.K."/>
            <person name="Zeng Q."/>
            <person name="Gargeya S."/>
            <person name="Fitzgerald M."/>
            <person name="Haas B."/>
            <person name="Abouelleil A."/>
            <person name="Allen A.W."/>
            <person name="Alvarado L."/>
            <person name="Arachchi H.M."/>
            <person name="Berlin A.M."/>
            <person name="Chapman S.B."/>
            <person name="Gainer-Dewar J."/>
            <person name="Goldberg J."/>
            <person name="Griggs A."/>
            <person name="Gujja S."/>
            <person name="Hansen M."/>
            <person name="Howarth C."/>
            <person name="Imamovic A."/>
            <person name="Ireland A."/>
            <person name="Larimer J."/>
            <person name="McCowan C."/>
            <person name="Murphy C."/>
            <person name="Pearson M."/>
            <person name="Poon T.W."/>
            <person name="Priest M."/>
            <person name="Roberts A."/>
            <person name="Saif S."/>
            <person name="Shea T."/>
            <person name="Sisk P."/>
            <person name="Sykes S."/>
            <person name="Wortman J."/>
            <person name="Nusbaum C."/>
            <person name="Birren B."/>
        </authorList>
    </citation>
    <scope>NUCLEOTIDE SEQUENCE [LARGE SCALE GENOMIC DNA]</scope>
    <source>
        <strain evidence="2 3">CJ01A1</strain>
    </source>
</reference>
<proteinExistence type="predicted"/>
<protein>
    <recommendedName>
        <fullName evidence="4">Secreted protein</fullName>
    </recommendedName>
</protein>
<dbReference type="Proteomes" id="UP000018958">
    <property type="component" value="Unassembled WGS sequence"/>
</dbReference>
<gene>
    <name evidence="2" type="ORF">F441_11152</name>
</gene>
<evidence type="ECO:0008006" key="4">
    <source>
        <dbReference type="Google" id="ProtNLM"/>
    </source>
</evidence>
<evidence type="ECO:0000313" key="3">
    <source>
        <dbReference type="Proteomes" id="UP000018958"/>
    </source>
</evidence>